<protein>
    <submittedName>
        <fullName evidence="1">Uncharacterized protein</fullName>
    </submittedName>
</protein>
<evidence type="ECO:0000313" key="2">
    <source>
        <dbReference type="Proteomes" id="UP000326729"/>
    </source>
</evidence>
<name>A0A5E6QTQ6_PSEFL</name>
<accession>A0A5E6QTQ6</accession>
<dbReference type="RefSeq" id="WP_191630316.1">
    <property type="nucleotide sequence ID" value="NZ_CABVGY010000005.1"/>
</dbReference>
<dbReference type="Proteomes" id="UP000326729">
    <property type="component" value="Unassembled WGS sequence"/>
</dbReference>
<dbReference type="AlphaFoldDB" id="A0A5E6QTQ6"/>
<reference evidence="1 2" key="1">
    <citation type="submission" date="2019-09" db="EMBL/GenBank/DDBJ databases">
        <authorList>
            <person name="Chandra G."/>
            <person name="Truman W A."/>
        </authorList>
    </citation>
    <scope>NUCLEOTIDE SEQUENCE [LARGE SCALE GENOMIC DNA]</scope>
    <source>
        <strain evidence="1">PS659</strain>
    </source>
</reference>
<proteinExistence type="predicted"/>
<sequence length="53" mass="5989">MKHVSAVSLLDQCATNYERNAIIQEKEGRYDDAANSRTIASDYRQAIETLQAE</sequence>
<dbReference type="EMBL" id="CABVGY010000005">
    <property type="protein sequence ID" value="VVM59736.1"/>
    <property type="molecule type" value="Genomic_DNA"/>
</dbReference>
<organism evidence="1 2">
    <name type="scientific">Pseudomonas fluorescens</name>
    <dbReference type="NCBI Taxonomy" id="294"/>
    <lineage>
        <taxon>Bacteria</taxon>
        <taxon>Pseudomonadati</taxon>
        <taxon>Pseudomonadota</taxon>
        <taxon>Gammaproteobacteria</taxon>
        <taxon>Pseudomonadales</taxon>
        <taxon>Pseudomonadaceae</taxon>
        <taxon>Pseudomonas</taxon>
    </lineage>
</organism>
<gene>
    <name evidence="1" type="ORF">PS659_01253</name>
</gene>
<evidence type="ECO:0000313" key="1">
    <source>
        <dbReference type="EMBL" id="VVM59736.1"/>
    </source>
</evidence>